<accession>A0ABT5SF16</accession>
<organism evidence="2 3">
    <name type="scientific">Microbacterium thalli</name>
    <dbReference type="NCBI Taxonomy" id="3027921"/>
    <lineage>
        <taxon>Bacteria</taxon>
        <taxon>Bacillati</taxon>
        <taxon>Actinomycetota</taxon>
        <taxon>Actinomycetes</taxon>
        <taxon>Micrococcales</taxon>
        <taxon>Microbacteriaceae</taxon>
        <taxon>Microbacterium</taxon>
    </lineage>
</organism>
<evidence type="ECO:0000313" key="2">
    <source>
        <dbReference type="EMBL" id="MDD7961406.1"/>
    </source>
</evidence>
<keyword evidence="3" id="KW-1185">Reference proteome</keyword>
<name>A0ABT5SF16_9MICO</name>
<comment type="caution">
    <text evidence="2">The sequence shown here is derived from an EMBL/GenBank/DDBJ whole genome shotgun (WGS) entry which is preliminary data.</text>
</comment>
<protein>
    <recommendedName>
        <fullName evidence="4">DUF4913 domain-containing protein</fullName>
    </recommendedName>
</protein>
<evidence type="ECO:0008006" key="4">
    <source>
        <dbReference type="Google" id="ProtNLM"/>
    </source>
</evidence>
<proteinExistence type="predicted"/>
<reference evidence="2 3" key="1">
    <citation type="submission" date="2023-02" db="EMBL/GenBank/DDBJ databases">
        <title>Study of novel species of the Microbacterium genus.</title>
        <authorList>
            <person name="Arroyo-Herrera I."/>
            <person name="Roman-Ponce B."/>
            <person name="Vasquez-Murrieta M.S."/>
        </authorList>
    </citation>
    <scope>NUCLEOTIDE SEQUENCE [LARGE SCALE GENOMIC DNA]</scope>
    <source>
        <strain evidence="2 3">NE1TT3</strain>
    </source>
</reference>
<dbReference type="EMBL" id="JAQZCI010000001">
    <property type="protein sequence ID" value="MDD7961406.1"/>
    <property type="molecule type" value="Genomic_DNA"/>
</dbReference>
<dbReference type="Proteomes" id="UP001218170">
    <property type="component" value="Unassembled WGS sequence"/>
</dbReference>
<gene>
    <name evidence="2" type="ORF">PUW80_03470</name>
</gene>
<sequence>MTDYDDPPDLDDVLAQQLSDFHPGERAGSSAPIGAHVVDWRTLKDADARAAWDSLREWVEWFTVRYQISESLVPVCWFRHGDLVEELSALHTAHTVAFDASDAGFGPIGWHERLSLTLPRLRRAYAGGCTRGHNHRKPRSWANAIDEREWDAWADRAHARGDAAASRNERKNDDHENPGHH</sequence>
<evidence type="ECO:0000313" key="3">
    <source>
        <dbReference type="Proteomes" id="UP001218170"/>
    </source>
</evidence>
<evidence type="ECO:0000256" key="1">
    <source>
        <dbReference type="SAM" id="MobiDB-lite"/>
    </source>
</evidence>
<dbReference type="RefSeq" id="WP_274263910.1">
    <property type="nucleotide sequence ID" value="NZ_JAQZCI010000001.1"/>
</dbReference>
<feature type="region of interest" description="Disordered" evidence="1">
    <location>
        <begin position="157"/>
        <end position="181"/>
    </location>
</feature>